<protein>
    <submittedName>
        <fullName evidence="1">Uncharacterized protein</fullName>
    </submittedName>
</protein>
<dbReference type="Proteomes" id="UP001204953">
    <property type="component" value="Unassembled WGS sequence"/>
</dbReference>
<gene>
    <name evidence="1" type="ORF">NJ959_06230</name>
</gene>
<sequence length="57" mass="6509">MPDSIQPEARQILDTLAFTPFEECLPLSREFDTIPTRVGLYAFRHSSEGLLYKCGFT</sequence>
<organism evidence="1 2">
    <name type="scientific">Limnofasciculus baicalensis BBK-W-15</name>
    <dbReference type="NCBI Taxonomy" id="2699891"/>
    <lineage>
        <taxon>Bacteria</taxon>
        <taxon>Bacillati</taxon>
        <taxon>Cyanobacteriota</taxon>
        <taxon>Cyanophyceae</taxon>
        <taxon>Coleofasciculales</taxon>
        <taxon>Coleofasciculaceae</taxon>
        <taxon>Limnofasciculus</taxon>
        <taxon>Limnofasciculus baicalensis</taxon>
    </lineage>
</organism>
<evidence type="ECO:0000313" key="2">
    <source>
        <dbReference type="Proteomes" id="UP001204953"/>
    </source>
</evidence>
<dbReference type="AlphaFoldDB" id="A0AAE3KR64"/>
<name>A0AAE3KR64_9CYAN</name>
<accession>A0AAE3KR64</accession>
<evidence type="ECO:0000313" key="1">
    <source>
        <dbReference type="EMBL" id="MCP2728072.1"/>
    </source>
</evidence>
<comment type="caution">
    <text evidence="1">The sequence shown here is derived from an EMBL/GenBank/DDBJ whole genome shotgun (WGS) entry which is preliminary data.</text>
</comment>
<proteinExistence type="predicted"/>
<dbReference type="EMBL" id="JAMZMM010000038">
    <property type="protein sequence ID" value="MCP2728072.1"/>
    <property type="molecule type" value="Genomic_DNA"/>
</dbReference>
<reference evidence="1" key="1">
    <citation type="submission" date="2022-06" db="EMBL/GenBank/DDBJ databases">
        <title>New cyanobacteria of genus Symplocastrum in benthos of Lake Baikal.</title>
        <authorList>
            <person name="Sorokovikova E."/>
            <person name="Tikhonova I."/>
            <person name="Krasnopeev A."/>
            <person name="Evseev P."/>
            <person name="Gladkikh A."/>
            <person name="Belykh O."/>
        </authorList>
    </citation>
    <scope>NUCLEOTIDE SEQUENCE</scope>
    <source>
        <strain evidence="1">BBK-W-15</strain>
    </source>
</reference>
<keyword evidence="2" id="KW-1185">Reference proteome</keyword>